<evidence type="ECO:0000256" key="2">
    <source>
        <dbReference type="SAM" id="Phobius"/>
    </source>
</evidence>
<dbReference type="EMBL" id="FXUG01000040">
    <property type="protein sequence ID" value="SMP79967.1"/>
    <property type="molecule type" value="Genomic_DNA"/>
</dbReference>
<reference evidence="3 4" key="1">
    <citation type="submission" date="2017-05" db="EMBL/GenBank/DDBJ databases">
        <authorList>
            <person name="Varghese N."/>
            <person name="Submissions S."/>
        </authorList>
    </citation>
    <scope>NUCLEOTIDE SEQUENCE [LARGE SCALE GENOMIC DNA]</scope>
    <source>
        <strain evidence="3 4">DSM 25457</strain>
    </source>
</reference>
<feature type="transmembrane region" description="Helical" evidence="2">
    <location>
        <begin position="67"/>
        <end position="86"/>
    </location>
</feature>
<feature type="non-terminal residue" evidence="3">
    <location>
        <position position="1"/>
    </location>
</feature>
<keyword evidence="2" id="KW-1133">Transmembrane helix</keyword>
<protein>
    <submittedName>
        <fullName evidence="3">Uncharacterized protein</fullName>
    </submittedName>
</protein>
<evidence type="ECO:0000256" key="1">
    <source>
        <dbReference type="SAM" id="MobiDB-lite"/>
    </source>
</evidence>
<gene>
    <name evidence="3" type="ORF">SAMN06265222_1401</name>
</gene>
<organism evidence="3 4">
    <name type="scientific">Neorhodopirellula lusitana</name>
    <dbReference type="NCBI Taxonomy" id="445327"/>
    <lineage>
        <taxon>Bacteria</taxon>
        <taxon>Pseudomonadati</taxon>
        <taxon>Planctomycetota</taxon>
        <taxon>Planctomycetia</taxon>
        <taxon>Pirellulales</taxon>
        <taxon>Pirellulaceae</taxon>
        <taxon>Neorhodopirellula</taxon>
    </lineage>
</organism>
<feature type="region of interest" description="Disordered" evidence="1">
    <location>
        <begin position="196"/>
        <end position="218"/>
    </location>
</feature>
<comment type="caution">
    <text evidence="3">The sequence shown here is derived from an EMBL/GenBank/DDBJ whole genome shotgun (WGS) entry which is preliminary data.</text>
</comment>
<keyword evidence="4" id="KW-1185">Reference proteome</keyword>
<name>A0ABY1QT19_9BACT</name>
<dbReference type="Proteomes" id="UP001158067">
    <property type="component" value="Unassembled WGS sequence"/>
</dbReference>
<keyword evidence="2" id="KW-0812">Transmembrane</keyword>
<accession>A0ABY1QT19</accession>
<proteinExistence type="predicted"/>
<keyword evidence="2" id="KW-0472">Membrane</keyword>
<sequence length="218" mass="24374">KPADNQGMNAEPPVARFQIEHQPRRPGYAKRSPTGPHLTATAHLMERRHIKIEIPLPSTRVLRPMRFTLRSLGLLVLLVALTLSVHRYATKTERSKHSGGYYHLVISTPDEFSTTFVRRNDYPDIPSLLQSNHTRKCVWPPKVWIMRPDFNATDLQVRVDLNVRGTHDRPVLDTPVTIKMCDTVYISAGRLGVQPGSLAGTNGGGEPSDAPESPSRAF</sequence>
<evidence type="ECO:0000313" key="4">
    <source>
        <dbReference type="Proteomes" id="UP001158067"/>
    </source>
</evidence>
<evidence type="ECO:0000313" key="3">
    <source>
        <dbReference type="EMBL" id="SMP79967.1"/>
    </source>
</evidence>